<evidence type="ECO:0000256" key="3">
    <source>
        <dbReference type="ARBA" id="ARBA00012438"/>
    </source>
</evidence>
<evidence type="ECO:0000256" key="10">
    <source>
        <dbReference type="SAM" id="Coils"/>
    </source>
</evidence>
<proteinExistence type="predicted"/>
<evidence type="ECO:0000313" key="12">
    <source>
        <dbReference type="EMBL" id="MFE8698325.1"/>
    </source>
</evidence>
<dbReference type="PROSITE" id="PS50109">
    <property type="entry name" value="HIS_KIN"/>
    <property type="match status" value="1"/>
</dbReference>
<keyword evidence="7 12" id="KW-0418">Kinase</keyword>
<dbReference type="Gene3D" id="1.10.287.130">
    <property type="match status" value="1"/>
</dbReference>
<evidence type="ECO:0000256" key="2">
    <source>
        <dbReference type="ARBA" id="ARBA00004370"/>
    </source>
</evidence>
<gene>
    <name evidence="12" type="ORF">ACFYKT_18545</name>
</gene>
<dbReference type="InterPro" id="IPR036890">
    <property type="entry name" value="HATPase_C_sf"/>
</dbReference>
<dbReference type="EMBL" id="JBIACJ010000013">
    <property type="protein sequence ID" value="MFE8698325.1"/>
    <property type="molecule type" value="Genomic_DNA"/>
</dbReference>
<evidence type="ECO:0000256" key="6">
    <source>
        <dbReference type="ARBA" id="ARBA00022741"/>
    </source>
</evidence>
<name>A0ABW6K5U8_9BACI</name>
<feature type="domain" description="Histidine kinase" evidence="11">
    <location>
        <begin position="88"/>
        <end position="284"/>
    </location>
</feature>
<dbReference type="InterPro" id="IPR003661">
    <property type="entry name" value="HisK_dim/P_dom"/>
</dbReference>
<dbReference type="SMART" id="SM00388">
    <property type="entry name" value="HisKA"/>
    <property type="match status" value="1"/>
</dbReference>
<evidence type="ECO:0000313" key="13">
    <source>
        <dbReference type="Proteomes" id="UP001601058"/>
    </source>
</evidence>
<dbReference type="RefSeq" id="WP_389222607.1">
    <property type="nucleotide sequence ID" value="NZ_JBIACJ010000013.1"/>
</dbReference>
<dbReference type="EC" id="2.7.13.3" evidence="3"/>
<evidence type="ECO:0000256" key="5">
    <source>
        <dbReference type="ARBA" id="ARBA00022679"/>
    </source>
</evidence>
<protein>
    <recommendedName>
        <fullName evidence="3">histidine kinase</fullName>
        <ecNumber evidence="3">2.7.13.3</ecNumber>
    </recommendedName>
</protein>
<dbReference type="CDD" id="cd00075">
    <property type="entry name" value="HATPase"/>
    <property type="match status" value="1"/>
</dbReference>
<keyword evidence="9" id="KW-0902">Two-component regulatory system</keyword>
<evidence type="ECO:0000256" key="1">
    <source>
        <dbReference type="ARBA" id="ARBA00000085"/>
    </source>
</evidence>
<accession>A0ABW6K5U8</accession>
<dbReference type="PANTHER" id="PTHR45453">
    <property type="entry name" value="PHOSPHATE REGULON SENSOR PROTEIN PHOR"/>
    <property type="match status" value="1"/>
</dbReference>
<evidence type="ECO:0000256" key="8">
    <source>
        <dbReference type="ARBA" id="ARBA00022840"/>
    </source>
</evidence>
<organism evidence="12 13">
    <name type="scientific">Cytobacillus mangrovibacter</name>
    <dbReference type="NCBI Taxonomy" id="3299024"/>
    <lineage>
        <taxon>Bacteria</taxon>
        <taxon>Bacillati</taxon>
        <taxon>Bacillota</taxon>
        <taxon>Bacilli</taxon>
        <taxon>Bacillales</taxon>
        <taxon>Bacillaceae</taxon>
        <taxon>Cytobacillus</taxon>
    </lineage>
</organism>
<reference evidence="12 13" key="1">
    <citation type="submission" date="2024-08" db="EMBL/GenBank/DDBJ databases">
        <title>Two novel Cytobacillus novel species.</title>
        <authorList>
            <person name="Liu G."/>
        </authorList>
    </citation>
    <scope>NUCLEOTIDE SEQUENCE [LARGE SCALE GENOMIC DNA]</scope>
    <source>
        <strain evidence="12 13">FJAT-53684</strain>
    </source>
</reference>
<comment type="subcellular location">
    <subcellularLocation>
        <location evidence="2">Membrane</location>
    </subcellularLocation>
</comment>
<dbReference type="Gene3D" id="3.30.565.10">
    <property type="entry name" value="Histidine kinase-like ATPase, C-terminal domain"/>
    <property type="match status" value="1"/>
</dbReference>
<dbReference type="SUPFAM" id="SSF47384">
    <property type="entry name" value="Homodimeric domain of signal transducing histidine kinase"/>
    <property type="match status" value="1"/>
</dbReference>
<comment type="catalytic activity">
    <reaction evidence="1">
        <text>ATP + protein L-histidine = ADP + protein N-phospho-L-histidine.</text>
        <dbReference type="EC" id="2.7.13.3"/>
    </reaction>
</comment>
<dbReference type="SMART" id="SM00387">
    <property type="entry name" value="HATPase_c"/>
    <property type="match status" value="1"/>
</dbReference>
<sequence>MVYMMIMAVLVALFYLTRFYYLKKEIRNAARQLNELNNQMTAKKINLAFFDKDLEVLSKEINEQIDKTKWANAEKKRTENELRLAVANISHDIRTPMTSILGYMQLLESEELTPEKRAEYIAIVKKGALRLKALLEDFFELSIIESFDYPLKIETIKLNNIVLEALVGFYEQFNQKGLEPIIEIPAYEIRLKADPSAVKRVIENLILNSIKHSSGNVLIRLEQLQSGIQLIICNPAPHLKEEDLLLLFDRFYKADQTRTEKSTGLGLSIAKSLMLKMNGKLTAELKDNQLYMKCEWKN</sequence>
<evidence type="ECO:0000256" key="9">
    <source>
        <dbReference type="ARBA" id="ARBA00023012"/>
    </source>
</evidence>
<keyword evidence="13" id="KW-1185">Reference proteome</keyword>
<dbReference type="Proteomes" id="UP001601058">
    <property type="component" value="Unassembled WGS sequence"/>
</dbReference>
<keyword evidence="6" id="KW-0547">Nucleotide-binding</keyword>
<evidence type="ECO:0000256" key="4">
    <source>
        <dbReference type="ARBA" id="ARBA00022553"/>
    </source>
</evidence>
<dbReference type="InterPro" id="IPR036097">
    <property type="entry name" value="HisK_dim/P_sf"/>
</dbReference>
<keyword evidence="4" id="KW-0597">Phosphoprotein</keyword>
<dbReference type="CDD" id="cd00082">
    <property type="entry name" value="HisKA"/>
    <property type="match status" value="1"/>
</dbReference>
<dbReference type="PANTHER" id="PTHR45453:SF1">
    <property type="entry name" value="PHOSPHATE REGULON SENSOR PROTEIN PHOR"/>
    <property type="match status" value="1"/>
</dbReference>
<dbReference type="InterPro" id="IPR003594">
    <property type="entry name" value="HATPase_dom"/>
</dbReference>
<keyword evidence="10" id="KW-0175">Coiled coil</keyword>
<feature type="coiled-coil region" evidence="10">
    <location>
        <begin position="19"/>
        <end position="46"/>
    </location>
</feature>
<dbReference type="InterPro" id="IPR005467">
    <property type="entry name" value="His_kinase_dom"/>
</dbReference>
<evidence type="ECO:0000256" key="7">
    <source>
        <dbReference type="ARBA" id="ARBA00022777"/>
    </source>
</evidence>
<dbReference type="InterPro" id="IPR050351">
    <property type="entry name" value="BphY/WalK/GraS-like"/>
</dbReference>
<dbReference type="GO" id="GO:0016301">
    <property type="term" value="F:kinase activity"/>
    <property type="evidence" value="ECO:0007669"/>
    <property type="project" value="UniProtKB-KW"/>
</dbReference>
<keyword evidence="8" id="KW-0067">ATP-binding</keyword>
<comment type="caution">
    <text evidence="12">The sequence shown here is derived from an EMBL/GenBank/DDBJ whole genome shotgun (WGS) entry which is preliminary data.</text>
</comment>
<keyword evidence="5" id="KW-0808">Transferase</keyword>
<evidence type="ECO:0000259" key="11">
    <source>
        <dbReference type="PROSITE" id="PS50109"/>
    </source>
</evidence>
<dbReference type="Pfam" id="PF00512">
    <property type="entry name" value="HisKA"/>
    <property type="match status" value="1"/>
</dbReference>
<dbReference type="Pfam" id="PF02518">
    <property type="entry name" value="HATPase_c"/>
    <property type="match status" value="1"/>
</dbReference>
<dbReference type="SUPFAM" id="SSF55874">
    <property type="entry name" value="ATPase domain of HSP90 chaperone/DNA topoisomerase II/histidine kinase"/>
    <property type="match status" value="1"/>
</dbReference>